<gene>
    <name evidence="2" type="ORF">EQG63_05530</name>
</gene>
<dbReference type="EMBL" id="SBKO01000002">
    <property type="protein sequence ID" value="RXR18907.1"/>
    <property type="molecule type" value="Genomic_DNA"/>
</dbReference>
<sequence length="89" mass="10245">MYSTLIVSKLSFYGAIIILILGIYLKIQSKVSNANFDYRRSGVLSSNDFIDGNGTIFLGILILLFSFIMFKVYKNEVRLRIQQKEKENL</sequence>
<keyword evidence="1" id="KW-1133">Transmembrane helix</keyword>
<feature type="transmembrane region" description="Helical" evidence="1">
    <location>
        <begin position="12"/>
        <end position="29"/>
    </location>
</feature>
<evidence type="ECO:0000256" key="1">
    <source>
        <dbReference type="SAM" id="Phobius"/>
    </source>
</evidence>
<organism evidence="2 3">
    <name type="scientific">Flavobacterium amnicola</name>
    <dbReference type="NCBI Taxonomy" id="2506422"/>
    <lineage>
        <taxon>Bacteria</taxon>
        <taxon>Pseudomonadati</taxon>
        <taxon>Bacteroidota</taxon>
        <taxon>Flavobacteriia</taxon>
        <taxon>Flavobacteriales</taxon>
        <taxon>Flavobacteriaceae</taxon>
        <taxon>Flavobacterium</taxon>
    </lineage>
</organism>
<dbReference type="RefSeq" id="WP_129435315.1">
    <property type="nucleotide sequence ID" value="NZ_SBKO01000002.1"/>
</dbReference>
<protein>
    <submittedName>
        <fullName evidence="2">Uncharacterized protein</fullName>
    </submittedName>
</protein>
<dbReference type="Proteomes" id="UP000290283">
    <property type="component" value="Unassembled WGS sequence"/>
</dbReference>
<feature type="transmembrane region" description="Helical" evidence="1">
    <location>
        <begin position="49"/>
        <end position="70"/>
    </location>
</feature>
<keyword evidence="3" id="KW-1185">Reference proteome</keyword>
<accession>A0A4Q1K2G7</accession>
<keyword evidence="1" id="KW-0812">Transmembrane</keyword>
<reference evidence="3" key="1">
    <citation type="submission" date="2019-01" db="EMBL/GenBank/DDBJ databases">
        <title>Cytophagaceae bacterium strain CAR-16.</title>
        <authorList>
            <person name="Chen W.-M."/>
        </authorList>
    </citation>
    <scope>NUCLEOTIDE SEQUENCE [LARGE SCALE GENOMIC DNA]</scope>
    <source>
        <strain evidence="3">LLJ-11</strain>
    </source>
</reference>
<evidence type="ECO:0000313" key="3">
    <source>
        <dbReference type="Proteomes" id="UP000290283"/>
    </source>
</evidence>
<proteinExistence type="predicted"/>
<dbReference type="AlphaFoldDB" id="A0A4Q1K2G7"/>
<evidence type="ECO:0000313" key="2">
    <source>
        <dbReference type="EMBL" id="RXR18907.1"/>
    </source>
</evidence>
<comment type="caution">
    <text evidence="2">The sequence shown here is derived from an EMBL/GenBank/DDBJ whole genome shotgun (WGS) entry which is preliminary data.</text>
</comment>
<keyword evidence="1" id="KW-0472">Membrane</keyword>
<name>A0A4Q1K2G7_9FLAO</name>